<keyword evidence="7" id="KW-0694">RNA-binding</keyword>
<keyword evidence="8" id="KW-0164">Citrullination</keyword>
<name>A0A811YY32_NYCPR</name>
<evidence type="ECO:0000256" key="11">
    <source>
        <dbReference type="ARBA" id="ARBA00023139"/>
    </source>
</evidence>
<organism evidence="16 17">
    <name type="scientific">Nyctereutes procyonoides</name>
    <name type="common">Raccoon dog</name>
    <name type="synonym">Canis procyonoides</name>
    <dbReference type="NCBI Taxonomy" id="34880"/>
    <lineage>
        <taxon>Eukaryota</taxon>
        <taxon>Metazoa</taxon>
        <taxon>Chordata</taxon>
        <taxon>Craniata</taxon>
        <taxon>Vertebrata</taxon>
        <taxon>Euteleostomi</taxon>
        <taxon>Mammalia</taxon>
        <taxon>Eutheria</taxon>
        <taxon>Laurasiatheria</taxon>
        <taxon>Carnivora</taxon>
        <taxon>Caniformia</taxon>
        <taxon>Canidae</taxon>
        <taxon>Nyctereutes</taxon>
    </lineage>
</organism>
<evidence type="ECO:0000256" key="12">
    <source>
        <dbReference type="ARBA" id="ARBA00023274"/>
    </source>
</evidence>
<dbReference type="SUPFAM" id="SSF50249">
    <property type="entry name" value="Nucleic acid-binding proteins"/>
    <property type="match status" value="1"/>
</dbReference>
<dbReference type="AlphaFoldDB" id="A0A811YY32"/>
<dbReference type="InterPro" id="IPR012340">
    <property type="entry name" value="NA-bd_OB-fold"/>
</dbReference>
<reference evidence="16" key="1">
    <citation type="submission" date="2020-12" db="EMBL/GenBank/DDBJ databases">
        <authorList>
            <consortium name="Molecular Ecology Group"/>
        </authorList>
    </citation>
    <scope>NUCLEOTIDE SEQUENCE</scope>
    <source>
        <strain evidence="16">TBG_1078</strain>
    </source>
</reference>
<accession>A0A811YY32</accession>
<keyword evidence="6" id="KW-0699">rRNA-binding</keyword>
<dbReference type="PANTHER" id="PTHR10744">
    <property type="entry name" value="40S RIBOSOMAL PROTEIN S11 FAMILY MEMBER"/>
    <property type="match status" value="1"/>
</dbReference>
<dbReference type="Proteomes" id="UP000645828">
    <property type="component" value="Unassembled WGS sequence"/>
</dbReference>
<dbReference type="FunFam" id="2.40.50.1000:FF:000008">
    <property type="entry name" value="40S ribosomal protein S11"/>
    <property type="match status" value="1"/>
</dbReference>
<evidence type="ECO:0000256" key="15">
    <source>
        <dbReference type="ARBA" id="ARBA00035471"/>
    </source>
</evidence>
<evidence type="ECO:0000256" key="4">
    <source>
        <dbReference type="ARBA" id="ARBA00022490"/>
    </source>
</evidence>
<evidence type="ECO:0000313" key="17">
    <source>
        <dbReference type="Proteomes" id="UP000645828"/>
    </source>
</evidence>
<evidence type="ECO:0000256" key="1">
    <source>
        <dbReference type="ARBA" id="ARBA00004496"/>
    </source>
</evidence>
<comment type="similarity">
    <text evidence="2">Belongs to the universal ribosomal protein uS17 family.</text>
</comment>
<keyword evidence="9" id="KW-0689">Ribosomal protein</keyword>
<keyword evidence="12" id="KW-0687">Ribonucleoprotein</keyword>
<sequence>MADVNAIDKKCPFPNYVSIQGQILSGVVIKVKIHRTIVICQDYLHYIQKYNCFKKCHKNMSLHLSPCFRDVNIGNVVTMGKCQPLREIVSFNMLKVTKTTGTKKQLQSSET</sequence>
<dbReference type="GO" id="GO:0019843">
    <property type="term" value="F:rRNA binding"/>
    <property type="evidence" value="ECO:0007669"/>
    <property type="project" value="UniProtKB-KW"/>
</dbReference>
<keyword evidence="4" id="KW-0963">Cytoplasm</keyword>
<dbReference type="Gene3D" id="2.40.50.1000">
    <property type="match status" value="1"/>
</dbReference>
<evidence type="ECO:0000256" key="6">
    <source>
        <dbReference type="ARBA" id="ARBA00022730"/>
    </source>
</evidence>
<comment type="caution">
    <text evidence="16">The sequence shown here is derived from an EMBL/GenBank/DDBJ whole genome shotgun (WGS) entry which is preliminary data.</text>
</comment>
<evidence type="ECO:0000256" key="9">
    <source>
        <dbReference type="ARBA" id="ARBA00022980"/>
    </source>
</evidence>
<evidence type="ECO:0000256" key="8">
    <source>
        <dbReference type="ARBA" id="ARBA00022934"/>
    </source>
</evidence>
<evidence type="ECO:0000256" key="7">
    <source>
        <dbReference type="ARBA" id="ARBA00022884"/>
    </source>
</evidence>
<evidence type="ECO:0000256" key="10">
    <source>
        <dbReference type="ARBA" id="ARBA00022990"/>
    </source>
</evidence>
<keyword evidence="13" id="KW-0449">Lipoprotein</keyword>
<evidence type="ECO:0000256" key="3">
    <source>
        <dbReference type="ARBA" id="ARBA00022481"/>
    </source>
</evidence>
<comment type="subcellular location">
    <subcellularLocation>
        <location evidence="1">Cytoplasm</location>
    </subcellularLocation>
</comment>
<protein>
    <recommendedName>
        <fullName evidence="14">Small ribosomal subunit protein uS17</fullName>
    </recommendedName>
    <alternativeName>
        <fullName evidence="15">40S ribosomal protein S11</fullName>
    </alternativeName>
</protein>
<evidence type="ECO:0000256" key="5">
    <source>
        <dbReference type="ARBA" id="ARBA00022553"/>
    </source>
</evidence>
<dbReference type="GO" id="GO:0022627">
    <property type="term" value="C:cytosolic small ribosomal subunit"/>
    <property type="evidence" value="ECO:0007669"/>
    <property type="project" value="TreeGrafter"/>
</dbReference>
<evidence type="ECO:0000313" key="16">
    <source>
        <dbReference type="EMBL" id="CAD7682298.1"/>
    </source>
</evidence>
<keyword evidence="5" id="KW-0597">Phosphoprotein</keyword>
<dbReference type="InterPro" id="IPR000266">
    <property type="entry name" value="Ribosomal_uS17"/>
</dbReference>
<dbReference type="GO" id="GO:0003735">
    <property type="term" value="F:structural constituent of ribosome"/>
    <property type="evidence" value="ECO:0007669"/>
    <property type="project" value="InterPro"/>
</dbReference>
<dbReference type="EMBL" id="CAJHUB010000754">
    <property type="protein sequence ID" value="CAD7682298.1"/>
    <property type="molecule type" value="Genomic_DNA"/>
</dbReference>
<evidence type="ECO:0000256" key="2">
    <source>
        <dbReference type="ARBA" id="ARBA00010254"/>
    </source>
</evidence>
<dbReference type="GO" id="GO:0006412">
    <property type="term" value="P:translation"/>
    <property type="evidence" value="ECO:0007669"/>
    <property type="project" value="InterPro"/>
</dbReference>
<keyword evidence="3" id="KW-0488">Methylation</keyword>
<keyword evidence="11" id="KW-0564">Palmitate</keyword>
<evidence type="ECO:0000256" key="13">
    <source>
        <dbReference type="ARBA" id="ARBA00023288"/>
    </source>
</evidence>
<dbReference type="PANTHER" id="PTHR10744:SF9">
    <property type="entry name" value="40S RIBOSOMAL PROTEIN S11-RELATED"/>
    <property type="match status" value="1"/>
</dbReference>
<gene>
    <name evidence="16" type="ORF">NYPRO_LOCUS15090</name>
</gene>
<keyword evidence="10" id="KW-0007">Acetylation</keyword>
<dbReference type="Pfam" id="PF00366">
    <property type="entry name" value="Ribosomal_S17"/>
    <property type="match status" value="1"/>
</dbReference>
<keyword evidence="17" id="KW-1185">Reference proteome</keyword>
<evidence type="ECO:0000256" key="14">
    <source>
        <dbReference type="ARBA" id="ARBA00035164"/>
    </source>
</evidence>
<proteinExistence type="inferred from homology"/>